<comment type="caution">
    <text evidence="2">The sequence shown here is derived from an EMBL/GenBank/DDBJ whole genome shotgun (WGS) entry which is preliminary data.</text>
</comment>
<evidence type="ECO:0000313" key="2">
    <source>
        <dbReference type="EMBL" id="GAA2406769.1"/>
    </source>
</evidence>
<feature type="compositionally biased region" description="Basic and acidic residues" evidence="1">
    <location>
        <begin position="39"/>
        <end position="50"/>
    </location>
</feature>
<reference evidence="2 3" key="1">
    <citation type="journal article" date="2019" name="Int. J. Syst. Evol. Microbiol.">
        <title>The Global Catalogue of Microorganisms (GCM) 10K type strain sequencing project: providing services to taxonomists for standard genome sequencing and annotation.</title>
        <authorList>
            <consortium name="The Broad Institute Genomics Platform"/>
            <consortium name="The Broad Institute Genome Sequencing Center for Infectious Disease"/>
            <person name="Wu L."/>
            <person name="Ma J."/>
        </authorList>
    </citation>
    <scope>NUCLEOTIDE SEQUENCE [LARGE SCALE GENOMIC DNA]</scope>
    <source>
        <strain evidence="2 3">JCM 3325</strain>
    </source>
</reference>
<sequence>MNEQPGDLLDEAVKLFETLRRRLGEAGGGAGRETGPPDADERAGGRAGEDVWSRVVAEEPPPGPLPPGERIATGAPECRDCPICRAIAVARASRADVEEHVRQAGRSLLAAALDVAAAYERTRPSQDPPGRAERRG</sequence>
<feature type="region of interest" description="Disordered" evidence="1">
    <location>
        <begin position="23"/>
        <end position="50"/>
    </location>
</feature>
<proteinExistence type="predicted"/>
<organism evidence="2 3">
    <name type="scientific">Actinomadura vinacea</name>
    <dbReference type="NCBI Taxonomy" id="115336"/>
    <lineage>
        <taxon>Bacteria</taxon>
        <taxon>Bacillati</taxon>
        <taxon>Actinomycetota</taxon>
        <taxon>Actinomycetes</taxon>
        <taxon>Streptosporangiales</taxon>
        <taxon>Thermomonosporaceae</taxon>
        <taxon>Actinomadura</taxon>
    </lineage>
</organism>
<dbReference type="Proteomes" id="UP001501231">
    <property type="component" value="Unassembled WGS sequence"/>
</dbReference>
<evidence type="ECO:0000256" key="1">
    <source>
        <dbReference type="SAM" id="MobiDB-lite"/>
    </source>
</evidence>
<name>A0ABN3IKE5_9ACTN</name>
<protein>
    <submittedName>
        <fullName evidence="2">Uncharacterized protein</fullName>
    </submittedName>
</protein>
<evidence type="ECO:0000313" key="3">
    <source>
        <dbReference type="Proteomes" id="UP001501231"/>
    </source>
</evidence>
<gene>
    <name evidence="2" type="ORF">GCM10010191_13640</name>
</gene>
<keyword evidence="3" id="KW-1185">Reference proteome</keyword>
<dbReference type="RefSeq" id="WP_344587685.1">
    <property type="nucleotide sequence ID" value="NZ_BAAARW010000005.1"/>
</dbReference>
<accession>A0ABN3IKE5</accession>
<dbReference type="EMBL" id="BAAARW010000005">
    <property type="protein sequence ID" value="GAA2406769.1"/>
    <property type="molecule type" value="Genomic_DNA"/>
</dbReference>